<dbReference type="PANTHER" id="PTHR33975">
    <property type="entry name" value="MYELIN-ASSOCIATED OLIGODENDROCYTE BASIC PROTEIN"/>
    <property type="match status" value="1"/>
</dbReference>
<sequence>MIHSELDNDIVTVSQLQIAVSAGVSSIQSQLSNLSLKADTKTPEGLYQLLEVTVEQLLENCLYWTHLLGSSESFESREAAEEVFERLSLQERGKFSAETLSNVEGIITQTDKPAVLQDGGEGAYVVITLLLGTAHDRPLFAPIDTIGGMKTALSQLRSLSSDYLLVLELLWSPQVQTDTLSVQDMATYYSDMKAIA</sequence>
<proteinExistence type="predicted"/>
<reference evidence="1 2" key="1">
    <citation type="journal article" date="2022" name="Front. Microbiol.">
        <title>High genomic differentiation and limited gene flow indicate recent cryptic speciation within the genus Laspinema (cyanobacteria).</title>
        <authorList>
            <person name="Stanojkovic A."/>
            <person name="Skoupy S."/>
            <person name="Skaloud P."/>
            <person name="Dvorak P."/>
        </authorList>
    </citation>
    <scope>NUCLEOTIDE SEQUENCE [LARGE SCALE GENOMIC DNA]</scope>
    <source>
        <strain evidence="1 2">D2a</strain>
    </source>
</reference>
<keyword evidence="2" id="KW-1185">Reference proteome</keyword>
<evidence type="ECO:0000313" key="2">
    <source>
        <dbReference type="Proteomes" id="UP001525890"/>
    </source>
</evidence>
<dbReference type="Proteomes" id="UP001525890">
    <property type="component" value="Unassembled WGS sequence"/>
</dbReference>
<protein>
    <submittedName>
        <fullName evidence="1">DUF1517 domain-containing protein</fullName>
    </submittedName>
</protein>
<gene>
    <name evidence="1" type="ORF">NG799_10690</name>
</gene>
<dbReference type="RefSeq" id="WP_368006427.1">
    <property type="nucleotide sequence ID" value="NZ_JAMXFF010000013.1"/>
</dbReference>
<dbReference type="Pfam" id="PF07466">
    <property type="entry name" value="DUF1517"/>
    <property type="match status" value="1"/>
</dbReference>
<comment type="caution">
    <text evidence="1">The sequence shown here is derived from an EMBL/GenBank/DDBJ whole genome shotgun (WGS) entry which is preliminary data.</text>
</comment>
<organism evidence="1 2">
    <name type="scientific">Laspinema palackyanum D2a</name>
    <dbReference type="NCBI Taxonomy" id="2953684"/>
    <lineage>
        <taxon>Bacteria</taxon>
        <taxon>Bacillati</taxon>
        <taxon>Cyanobacteriota</taxon>
        <taxon>Cyanophyceae</taxon>
        <taxon>Oscillatoriophycideae</taxon>
        <taxon>Oscillatoriales</taxon>
        <taxon>Laspinemataceae</taxon>
        <taxon>Laspinema</taxon>
        <taxon>Laspinema palackyanum</taxon>
    </lineage>
</organism>
<evidence type="ECO:0000313" key="1">
    <source>
        <dbReference type="EMBL" id="MCT7966800.1"/>
    </source>
</evidence>
<dbReference type="InterPro" id="IPR010903">
    <property type="entry name" value="DUF1517"/>
</dbReference>
<dbReference type="PANTHER" id="PTHR33975:SF2">
    <property type="entry name" value="MYELIN-ASSOCIATED OLIGODENDROCYTE BASIC PROTEIN"/>
    <property type="match status" value="1"/>
</dbReference>
<dbReference type="InterPro" id="IPR053023">
    <property type="entry name" value="FLAP_modulator"/>
</dbReference>
<dbReference type="EMBL" id="JAMXFF010000013">
    <property type="protein sequence ID" value="MCT7966800.1"/>
    <property type="molecule type" value="Genomic_DNA"/>
</dbReference>
<name>A0ABT2MQ00_9CYAN</name>
<accession>A0ABT2MQ00</accession>